<accession>S5R165</accession>
<dbReference type="OrthoDB" id="9806424at2"/>
<dbReference type="PANTHER" id="PTHR42646:SF2">
    <property type="entry name" value="5'-3' EXONUCLEASE FAMILY PROTEIN"/>
    <property type="match status" value="1"/>
</dbReference>
<dbReference type="InterPro" id="IPR002421">
    <property type="entry name" value="5-3_exonuclease"/>
</dbReference>
<dbReference type="SUPFAM" id="SSF47807">
    <property type="entry name" value="5' to 3' exonuclease, C-terminal subdomain"/>
    <property type="match status" value="1"/>
</dbReference>
<evidence type="ECO:0000259" key="4">
    <source>
        <dbReference type="SMART" id="SM00475"/>
    </source>
</evidence>
<dbReference type="CDD" id="cd09898">
    <property type="entry name" value="H3TH_53EXO"/>
    <property type="match status" value="1"/>
</dbReference>
<dbReference type="GO" id="GO:0003677">
    <property type="term" value="F:DNA binding"/>
    <property type="evidence" value="ECO:0007669"/>
    <property type="project" value="UniProtKB-KW"/>
</dbReference>
<keyword evidence="2" id="KW-0378">Hydrolase</keyword>
<dbReference type="PANTHER" id="PTHR42646">
    <property type="entry name" value="FLAP ENDONUCLEASE XNI"/>
    <property type="match status" value="1"/>
</dbReference>
<dbReference type="InterPro" id="IPR020045">
    <property type="entry name" value="DNA_polI_H3TH"/>
</dbReference>
<organism evidence="5 6">
    <name type="scientific">Candidatus Profftella armatura</name>
    <dbReference type="NCBI Taxonomy" id="669502"/>
    <lineage>
        <taxon>Bacteria</taxon>
        <taxon>Pseudomonadati</taxon>
        <taxon>Pseudomonadota</taxon>
        <taxon>Betaproteobacteria</taxon>
        <taxon>Candidatus Profftella</taxon>
    </lineage>
</organism>
<dbReference type="SMART" id="SM00475">
    <property type="entry name" value="53EXOc"/>
    <property type="match status" value="1"/>
</dbReference>
<dbReference type="SUPFAM" id="SSF88723">
    <property type="entry name" value="PIN domain-like"/>
    <property type="match status" value="1"/>
</dbReference>
<dbReference type="HOGENOM" id="CLU_004675_1_0_4"/>
<dbReference type="Pfam" id="PF01367">
    <property type="entry name" value="5_3_exonuc"/>
    <property type="match status" value="1"/>
</dbReference>
<dbReference type="STRING" id="669502.SSDC_01290"/>
<dbReference type="AlphaFoldDB" id="S5R165"/>
<evidence type="ECO:0000256" key="2">
    <source>
        <dbReference type="ARBA" id="ARBA00022801"/>
    </source>
</evidence>
<dbReference type="RefSeq" id="WP_020915522.1">
    <property type="nucleotide sequence ID" value="NC_021885.1"/>
</dbReference>
<evidence type="ECO:0000256" key="3">
    <source>
        <dbReference type="ARBA" id="ARBA00023125"/>
    </source>
</evidence>
<dbReference type="GeneID" id="301553124"/>
<dbReference type="eggNOG" id="COG0258">
    <property type="taxonomic scope" value="Bacteria"/>
</dbReference>
<dbReference type="GO" id="GO:0033567">
    <property type="term" value="P:DNA replication, Okazaki fragment processing"/>
    <property type="evidence" value="ECO:0007669"/>
    <property type="project" value="InterPro"/>
</dbReference>
<dbReference type="Proteomes" id="UP000015216">
    <property type="component" value="Chromosome"/>
</dbReference>
<evidence type="ECO:0000313" key="6">
    <source>
        <dbReference type="Proteomes" id="UP000015216"/>
    </source>
</evidence>
<keyword evidence="1" id="KW-0540">Nuclease</keyword>
<dbReference type="FunFam" id="1.10.150.20:FF:000003">
    <property type="entry name" value="DNA polymerase I"/>
    <property type="match status" value="1"/>
</dbReference>
<dbReference type="CDD" id="cd09859">
    <property type="entry name" value="PIN_53EXO"/>
    <property type="match status" value="1"/>
</dbReference>
<feature type="domain" description="5'-3' exonuclease" evidence="4">
    <location>
        <begin position="1"/>
        <end position="256"/>
    </location>
</feature>
<reference evidence="5 6" key="1">
    <citation type="journal article" date="2013" name="Curr. Biol.">
        <title>Defensive bacteriome symbiont with a drastically reduced genome.</title>
        <authorList>
            <person name="Nakabachi A."/>
            <person name="Ueoka R."/>
            <person name="Oshima K."/>
            <person name="Teta R."/>
            <person name="Mangoni A."/>
            <person name="Gurgui M."/>
            <person name="Oldham N.J."/>
            <person name="van Echten-Deckert G."/>
            <person name="Okamura K."/>
            <person name="Yamamoto K."/>
            <person name="Inoue H."/>
            <person name="Ohkuma M."/>
            <person name="Hongoh Y."/>
            <person name="Miyagishima S.Y."/>
            <person name="Hattori M."/>
            <person name="Piel J."/>
            <person name="Fukatsu T."/>
        </authorList>
    </citation>
    <scope>NUCLEOTIDE SEQUENCE [LARGE SCALE GENOMIC DNA]</scope>
    <source>
        <strain evidence="5 6">DC</strain>
    </source>
</reference>
<dbReference type="Gene3D" id="3.40.50.1010">
    <property type="entry name" value="5'-nuclease"/>
    <property type="match status" value="1"/>
</dbReference>
<evidence type="ECO:0000313" key="5">
    <source>
        <dbReference type="EMBL" id="AGS06947.1"/>
    </source>
</evidence>
<protein>
    <submittedName>
        <fullName evidence="5">Putative nonfunctional DNA polymerase I-like protein</fullName>
    </submittedName>
</protein>
<dbReference type="SMART" id="SM00279">
    <property type="entry name" value="HhH2"/>
    <property type="match status" value="1"/>
</dbReference>
<evidence type="ECO:0000256" key="1">
    <source>
        <dbReference type="ARBA" id="ARBA00022722"/>
    </source>
</evidence>
<dbReference type="Gene3D" id="1.10.150.20">
    <property type="entry name" value="5' to 3' exonuclease, C-terminal subdomain"/>
    <property type="match status" value="1"/>
</dbReference>
<sequence>MQNTLLLVDGSSCIYRAFYALPDIRNIDNFPVGALYGTIKMLRKLYKNYRATYIACIFDAKGKNFRNILYPSYKATRKKMPYNLILQINLIHQMIKAIGWPILIIKGVEADDVIGTLAKQAVTKHNLKVIISTNDKDMAQLVSNKIALINNNKIHDRTTIISRFGVSPEKIVDYFSLIGDMSDNLPGVKKIGPKTAVKLLNQYNSLENIINNANNIKGVIGKNLRFALNWLPKLKKLLTIKTDCDLTKNIVSIPESLILQPKDEKLLMQLFNKYKLNKLNFLMH</sequence>
<gene>
    <name evidence="5" type="ORF">SSDC_01290</name>
</gene>
<dbReference type="GO" id="GO:0017108">
    <property type="term" value="F:5'-flap endonuclease activity"/>
    <property type="evidence" value="ECO:0007669"/>
    <property type="project" value="InterPro"/>
</dbReference>
<dbReference type="PATRIC" id="fig|669502.6.peg.251"/>
<keyword evidence="6" id="KW-1185">Reference proteome</keyword>
<dbReference type="InterPro" id="IPR029060">
    <property type="entry name" value="PIN-like_dom_sf"/>
</dbReference>
<name>S5R165_9PROT</name>
<dbReference type="InterPro" id="IPR038969">
    <property type="entry name" value="FEN"/>
</dbReference>
<dbReference type="GO" id="GO:0008409">
    <property type="term" value="F:5'-3' exonuclease activity"/>
    <property type="evidence" value="ECO:0007669"/>
    <property type="project" value="InterPro"/>
</dbReference>
<dbReference type="InterPro" id="IPR036279">
    <property type="entry name" value="5-3_exonuclease_C_sf"/>
</dbReference>
<dbReference type="InterPro" id="IPR008918">
    <property type="entry name" value="HhH2"/>
</dbReference>
<dbReference type="KEGG" id="ssdc:SSDC_01290"/>
<keyword evidence="3" id="KW-0238">DNA-binding</keyword>
<proteinExistence type="predicted"/>
<dbReference type="InterPro" id="IPR020046">
    <property type="entry name" value="5-3_exonucl_a-hlix_arch_N"/>
</dbReference>
<dbReference type="EMBL" id="CP003468">
    <property type="protein sequence ID" value="AGS06947.1"/>
    <property type="molecule type" value="Genomic_DNA"/>
</dbReference>
<dbReference type="Pfam" id="PF02739">
    <property type="entry name" value="5_3_exonuc_N"/>
    <property type="match status" value="1"/>
</dbReference>